<evidence type="ECO:0000313" key="6">
    <source>
        <dbReference type="EMBL" id="CAF3790170.1"/>
    </source>
</evidence>
<keyword evidence="7" id="KW-1185">Reference proteome</keyword>
<evidence type="ECO:0000313" key="7">
    <source>
        <dbReference type="Proteomes" id="UP000663829"/>
    </source>
</evidence>
<organism evidence="3 7">
    <name type="scientific">Didymodactylos carnosus</name>
    <dbReference type="NCBI Taxonomy" id="1234261"/>
    <lineage>
        <taxon>Eukaryota</taxon>
        <taxon>Metazoa</taxon>
        <taxon>Spiralia</taxon>
        <taxon>Gnathifera</taxon>
        <taxon>Rotifera</taxon>
        <taxon>Eurotatoria</taxon>
        <taxon>Bdelloidea</taxon>
        <taxon>Philodinida</taxon>
        <taxon>Philodinidae</taxon>
        <taxon>Didymodactylos</taxon>
    </lineage>
</organism>
<name>A0A814FTS1_9BILA</name>
<dbReference type="PANTHER" id="PTHR10656:SF42">
    <property type="entry name" value="CYCLIC GMP-AMP SYNTHASE-LIKE PROTEIN-RELATED"/>
    <property type="match status" value="1"/>
</dbReference>
<gene>
    <name evidence="3" type="ORF">GPM918_LOCUS12938</name>
    <name evidence="4" type="ORF">OVA965_LOCUS15528</name>
    <name evidence="5" type="ORF">SRO942_LOCUS12938</name>
    <name evidence="6" type="ORF">TMI583_LOCUS15536</name>
</gene>
<comment type="similarity">
    <text evidence="1">Belongs to the mab-21 family.</text>
</comment>
<dbReference type="AlphaFoldDB" id="A0A814FTS1"/>
<reference evidence="3" key="1">
    <citation type="submission" date="2021-02" db="EMBL/GenBank/DDBJ databases">
        <authorList>
            <person name="Nowell W R."/>
        </authorList>
    </citation>
    <scope>NUCLEOTIDE SEQUENCE</scope>
</reference>
<dbReference type="Proteomes" id="UP000677228">
    <property type="component" value="Unassembled WGS sequence"/>
</dbReference>
<evidence type="ECO:0000259" key="2">
    <source>
        <dbReference type="Pfam" id="PF20266"/>
    </source>
</evidence>
<comment type="caution">
    <text evidence="3">The sequence shown here is derived from an EMBL/GenBank/DDBJ whole genome shotgun (WGS) entry which is preliminary data.</text>
</comment>
<dbReference type="InterPro" id="IPR046906">
    <property type="entry name" value="Mab-21_HhH/H2TH-like"/>
</dbReference>
<dbReference type="Proteomes" id="UP000663829">
    <property type="component" value="Unassembled WGS sequence"/>
</dbReference>
<accession>A0A814FTS1</accession>
<dbReference type="EMBL" id="CAJOBC010002897">
    <property type="protein sequence ID" value="CAF3757033.1"/>
    <property type="molecule type" value="Genomic_DNA"/>
</dbReference>
<dbReference type="Gene3D" id="1.10.1410.40">
    <property type="match status" value="1"/>
</dbReference>
<evidence type="ECO:0000256" key="1">
    <source>
        <dbReference type="ARBA" id="ARBA00008307"/>
    </source>
</evidence>
<dbReference type="EMBL" id="CAJOBA010007016">
    <property type="protein sequence ID" value="CAF3790170.1"/>
    <property type="molecule type" value="Genomic_DNA"/>
</dbReference>
<dbReference type="Proteomes" id="UP000682733">
    <property type="component" value="Unassembled WGS sequence"/>
</dbReference>
<evidence type="ECO:0000313" key="4">
    <source>
        <dbReference type="EMBL" id="CAF1021530.1"/>
    </source>
</evidence>
<dbReference type="Pfam" id="PF20266">
    <property type="entry name" value="Mab-21_C"/>
    <property type="match status" value="1"/>
</dbReference>
<evidence type="ECO:0000313" key="3">
    <source>
        <dbReference type="EMBL" id="CAF0984727.1"/>
    </source>
</evidence>
<dbReference type="OrthoDB" id="5961151at2759"/>
<protein>
    <recommendedName>
        <fullName evidence="2">Mab-21-like HhH/H2TH-like domain-containing protein</fullName>
    </recommendedName>
</protein>
<evidence type="ECO:0000313" key="5">
    <source>
        <dbReference type="EMBL" id="CAF3757033.1"/>
    </source>
</evidence>
<dbReference type="PANTHER" id="PTHR10656">
    <property type="entry name" value="CELL FATE DETERMINING PROTEIN MAB21-RELATED"/>
    <property type="match status" value="1"/>
</dbReference>
<feature type="domain" description="Mab-21-like HhH/H2TH-like" evidence="2">
    <location>
        <begin position="160"/>
        <end position="253"/>
    </location>
</feature>
<dbReference type="EMBL" id="CAJNOQ010002897">
    <property type="protein sequence ID" value="CAF0984727.1"/>
    <property type="molecule type" value="Genomic_DNA"/>
</dbReference>
<dbReference type="EMBL" id="CAJNOK010007006">
    <property type="protein sequence ID" value="CAF1021530.1"/>
    <property type="molecule type" value="Genomic_DNA"/>
</dbReference>
<proteinExistence type="inferred from homology"/>
<dbReference type="Proteomes" id="UP000681722">
    <property type="component" value="Unassembled WGS sequence"/>
</dbReference>
<sequence length="514" mass="60037">MSAIINDQNFHHDIYSILSPAFGYRFSENHLQKILAVLEFYCRYRNHLIEFDLIRKGITEQDLTDLWTPDFDFVLSFKLEFWPEDLHWFLKRFEEHRPLLYEKIKTIYMHVVPKWSGKSSIENKNIEFRYSFSLIEMKLAAERSEIEQILNRVARGLFYKYLHKSADVKSDNEKYLTSYFVKTTVLWMCEIINFDSIYTYTLTTEEKLAERVAKRWIDFACSKLEEGNCPHYFIKDLNLLEGLSSSYLKQLCTVLKTKINFKDNQMTELSHVELDENQLNSLSPSQMETFAELFTLPQLSNDCKELSNKVMGSHSSTRNESLLLDSDTQGLLCLFMLAMYDSFELDNWTRWKRLFVDSVAAESKPVLYPRADDETLSQITISPLYVVATMVSACSVKEIDQRISVSNFNEQLQAAYSRPFYSMGNMIPQIMTRNMQMLQQLDDESTNRTVAKDIMPMVNELVNEYQATAPNFFNQLFYSDQHLTQEGGTTTAIPELVQSEYDEDSILSQVCIIS</sequence>